<dbReference type="InterPro" id="IPR019476">
    <property type="entry name" value="T4SS_TraD_DNA-bd"/>
</dbReference>
<dbReference type="Proteomes" id="UP000502657">
    <property type="component" value="Plasmid pAeme5"/>
</dbReference>
<accession>A0ABX6P1A3</accession>
<proteinExistence type="predicted"/>
<feature type="transmembrane region" description="Helical" evidence="1">
    <location>
        <begin position="49"/>
        <end position="67"/>
    </location>
</feature>
<dbReference type="InterPro" id="IPR051162">
    <property type="entry name" value="T4SS_component"/>
</dbReference>
<evidence type="ECO:0000313" key="3">
    <source>
        <dbReference type="EMBL" id="QJT41330.1"/>
    </source>
</evidence>
<feature type="domain" description="Type IV secretion system coupling protein TraD DNA-binding" evidence="2">
    <location>
        <begin position="468"/>
        <end position="652"/>
    </location>
</feature>
<sequence length="668" mass="75553">MWFMEIYPTNFIYVVHYPDGIMCCKYEVRMSTIGNAHARTSLYRTCYEWNAALGWLVAAFIMTGMLSHSWAGLSQDARWIYIALVGYCLIASARNFWQAYPVLKALSRMFVTGMLFITPTELRLRNMVGKKRGDRLITYDEDQEIMLGYGFEWGPEHTNMAYQINNMDTRRSQIVMPLPVRWYVQQHLPETRKMGGLPWIYNIGKAELQYIRADNWYGHTLITGNVGTGKTTLIRMLSCGAIHLGNVVIAVDPKNDKDWRDAMKAECDALGLPFYSFHPSHASTSVAIDPLRNFNRDTEIASRISGVVSDPSKADPFRDFSWYALYRTTMFCRYVGERPTLVRLKKYLITQRAALFDKVLSRYMMLQFGADWWSQIGEDVLKLGENDRLTGLVLFYETQMMHRHPEEACDEACAAFRHPYEHYQKMTTSLLPLMSNLTAAPLDELLSPEYGLDSDRQIIDLKSLMDTGGVLHIAIDSLSDAQTAQKLVQLIVADAAGIAGSRYNNEDQDPATMRRVSLYFDESHAALCEQLLSLLAQGRAAKLEMTIATQTIPDLASKASEAVADRVIGLCNNWITTRVSDPITQAKMAANFSKVDVEQRTVMHSQRTDTVDNIDKFSGGISENLGTVEKDGFPPNLLGDLPKLQCVARFADGRKMMLKIPVVLREAA</sequence>
<dbReference type="InterPro" id="IPR027417">
    <property type="entry name" value="P-loop_NTPase"/>
</dbReference>
<dbReference type="PANTHER" id="PTHR30121:SF6">
    <property type="entry name" value="SLR6007 PROTEIN"/>
    <property type="match status" value="1"/>
</dbReference>
<gene>
    <name evidence="3" type="ORF">E4188_22805</name>
</gene>
<reference evidence="3 4" key="1">
    <citation type="submission" date="2019-03" db="EMBL/GenBank/DDBJ databases">
        <title>Novel transposon Tn6433 accelerates the dissemination of tet(E) in Aeromonas from aerobic biofilm under oxytetracycline stress.</title>
        <authorList>
            <person name="Shi Y."/>
            <person name="Tian Z."/>
            <person name="Zhang Y."/>
            <person name="Zhang H."/>
            <person name="Yang M."/>
        </authorList>
    </citation>
    <scope>NUCLEOTIDE SEQUENCE [LARGE SCALE GENOMIC DNA]</scope>
    <source>
        <strain evidence="3 4">R50-22</strain>
        <plasmid evidence="4">paeme5</plasmid>
    </source>
</reference>
<evidence type="ECO:0000259" key="2">
    <source>
        <dbReference type="Pfam" id="PF10412"/>
    </source>
</evidence>
<dbReference type="EMBL" id="CP038449">
    <property type="protein sequence ID" value="QJT41330.1"/>
    <property type="molecule type" value="Genomic_DNA"/>
</dbReference>
<protein>
    <recommendedName>
        <fullName evidence="2">Type IV secretion system coupling protein TraD DNA-binding domain-containing protein</fullName>
    </recommendedName>
</protein>
<geneLocation type="plasmid" evidence="4">
    <name>paeme5</name>
</geneLocation>
<organism evidence="3 4">
    <name type="scientific">Aeromonas media</name>
    <dbReference type="NCBI Taxonomy" id="651"/>
    <lineage>
        <taxon>Bacteria</taxon>
        <taxon>Pseudomonadati</taxon>
        <taxon>Pseudomonadota</taxon>
        <taxon>Gammaproteobacteria</taxon>
        <taxon>Aeromonadales</taxon>
        <taxon>Aeromonadaceae</taxon>
        <taxon>Aeromonas</taxon>
    </lineage>
</organism>
<evidence type="ECO:0000256" key="1">
    <source>
        <dbReference type="SAM" id="Phobius"/>
    </source>
</evidence>
<feature type="transmembrane region" description="Helical" evidence="1">
    <location>
        <begin position="79"/>
        <end position="97"/>
    </location>
</feature>
<evidence type="ECO:0000313" key="4">
    <source>
        <dbReference type="Proteomes" id="UP000502657"/>
    </source>
</evidence>
<dbReference type="RefSeq" id="WP_365843113.1">
    <property type="nucleotide sequence ID" value="NZ_CP038446.1"/>
</dbReference>
<dbReference type="Pfam" id="PF10412">
    <property type="entry name" value="TrwB_AAD_bind"/>
    <property type="match status" value="1"/>
</dbReference>
<keyword evidence="4" id="KW-1185">Reference proteome</keyword>
<dbReference type="NCBIfam" id="TIGR03743">
    <property type="entry name" value="SXT_TraD"/>
    <property type="match status" value="1"/>
</dbReference>
<dbReference type="PANTHER" id="PTHR30121">
    <property type="entry name" value="UNCHARACTERIZED PROTEIN YJGR-RELATED"/>
    <property type="match status" value="1"/>
</dbReference>
<name>A0ABX6P1A3_AERME</name>
<dbReference type="SUPFAM" id="SSF52540">
    <property type="entry name" value="P-loop containing nucleoside triphosphate hydrolases"/>
    <property type="match status" value="1"/>
</dbReference>
<keyword evidence="1" id="KW-1133">Transmembrane helix</keyword>
<keyword evidence="3" id="KW-0614">Plasmid</keyword>
<dbReference type="InterPro" id="IPR022458">
    <property type="entry name" value="Conjugative_coupling_TraG/TraD"/>
</dbReference>
<dbReference type="Gene3D" id="3.40.50.300">
    <property type="entry name" value="P-loop containing nucleotide triphosphate hydrolases"/>
    <property type="match status" value="2"/>
</dbReference>
<keyword evidence="1" id="KW-0812">Transmembrane</keyword>
<keyword evidence="1" id="KW-0472">Membrane</keyword>